<dbReference type="FunCoup" id="A0A3B1JFK5">
    <property type="interactions" value="1"/>
</dbReference>
<evidence type="ECO:0000256" key="3">
    <source>
        <dbReference type="SAM" id="MobiDB-lite"/>
    </source>
</evidence>
<feature type="domain" description="SOCS box" evidence="4">
    <location>
        <begin position="105"/>
        <end position="149"/>
    </location>
</feature>
<name>A0A3B1JFK5_ASTMX</name>
<evidence type="ECO:0000313" key="5">
    <source>
        <dbReference type="Ensembl" id="ENSAMXP00000040511.1"/>
    </source>
</evidence>
<dbReference type="FunFam" id="2.60.40.780:FF:000001">
    <property type="entry name" value="von Hippel-Lindau disease tumor suppressor"/>
    <property type="match status" value="1"/>
</dbReference>
<dbReference type="InParanoid" id="A0A3B1JFK5"/>
<dbReference type="Gene3D" id="2.60.40.780">
    <property type="entry name" value="von Hippel-Lindau disease tumour suppressor, beta domain"/>
    <property type="match status" value="1"/>
</dbReference>
<dbReference type="InterPro" id="IPR037139">
    <property type="entry name" value="VHL_alpha_dom_sf"/>
</dbReference>
<feature type="region of interest" description="Disordered" evidence="3">
    <location>
        <begin position="156"/>
        <end position="181"/>
    </location>
</feature>
<dbReference type="Bgee" id="ENSAMXG00000029709">
    <property type="expression patterns" value="Expressed in testis and 12 other cell types or tissues"/>
</dbReference>
<evidence type="ECO:0000256" key="1">
    <source>
        <dbReference type="ARBA" id="ARBA00004906"/>
    </source>
</evidence>
<dbReference type="Proteomes" id="UP000018467">
    <property type="component" value="Unassembled WGS sequence"/>
</dbReference>
<evidence type="ECO:0000313" key="6">
    <source>
        <dbReference type="Proteomes" id="UP000018467"/>
    </source>
</evidence>
<reference evidence="6" key="1">
    <citation type="submission" date="2013-03" db="EMBL/GenBank/DDBJ databases">
        <authorList>
            <person name="Jeffery W."/>
            <person name="Warren W."/>
            <person name="Wilson R.K."/>
        </authorList>
    </citation>
    <scope>NUCLEOTIDE SEQUENCE</scope>
    <source>
        <strain evidence="6">female</strain>
    </source>
</reference>
<sequence length="181" mass="20924">MIHSVSKSEQMAEQEELQPLRSLHSLEPSFVSFQNRCSCRAEAWWLDFAGAPVSYGEISPGQWLRMNTYQTHPWIFRASDGSALLIDSREVYFPSAAEYREDGHPLFRTVTVTSPVYSLQEYCLKLIRKLVRETDIDRLEIPGFLKKELHRSPDLLRDISNPQSPEDEQLTVDSGLKYPYL</sequence>
<dbReference type="SUPFAM" id="SSF49468">
    <property type="entry name" value="VHL"/>
    <property type="match status" value="1"/>
</dbReference>
<evidence type="ECO:0000259" key="4">
    <source>
        <dbReference type="PROSITE" id="PS50225"/>
    </source>
</evidence>
<comment type="pathway">
    <text evidence="1">Protein modification; protein ubiquitination.</text>
</comment>
<reference evidence="6" key="2">
    <citation type="journal article" date="2014" name="Nat. Commun.">
        <title>The cavefish genome reveals candidate genes for eye loss.</title>
        <authorList>
            <person name="McGaugh S.E."/>
            <person name="Gross J.B."/>
            <person name="Aken B."/>
            <person name="Blin M."/>
            <person name="Borowsky R."/>
            <person name="Chalopin D."/>
            <person name="Hinaux H."/>
            <person name="Jeffery W.R."/>
            <person name="Keene A."/>
            <person name="Ma L."/>
            <person name="Minx P."/>
            <person name="Murphy D."/>
            <person name="O'Quin K.E."/>
            <person name="Retaux S."/>
            <person name="Rohner N."/>
            <person name="Searle S.M."/>
            <person name="Stahl B.A."/>
            <person name="Tabin C."/>
            <person name="Volff J.N."/>
            <person name="Yoshizawa M."/>
            <person name="Warren W.C."/>
        </authorList>
    </citation>
    <scope>NUCLEOTIDE SEQUENCE [LARGE SCALE GENOMIC DNA]</scope>
    <source>
        <strain evidence="6">female</strain>
    </source>
</reference>
<protein>
    <submittedName>
        <fullName evidence="5">von Hippel-Lindau tumor suppressor like</fullName>
    </submittedName>
</protein>
<dbReference type="UniPathway" id="UPA00143"/>
<dbReference type="Gene3D" id="1.10.750.10">
    <property type="entry name" value="von Hippel-Lindau disease tumour suppressor, alpha domain"/>
    <property type="match status" value="1"/>
</dbReference>
<organism evidence="5 6">
    <name type="scientific">Astyanax mexicanus</name>
    <name type="common">Blind cave fish</name>
    <name type="synonym">Astyanax fasciatus mexicanus</name>
    <dbReference type="NCBI Taxonomy" id="7994"/>
    <lineage>
        <taxon>Eukaryota</taxon>
        <taxon>Metazoa</taxon>
        <taxon>Chordata</taxon>
        <taxon>Craniata</taxon>
        <taxon>Vertebrata</taxon>
        <taxon>Euteleostomi</taxon>
        <taxon>Actinopterygii</taxon>
        <taxon>Neopterygii</taxon>
        <taxon>Teleostei</taxon>
        <taxon>Ostariophysi</taxon>
        <taxon>Characiformes</taxon>
        <taxon>Characoidei</taxon>
        <taxon>Acestrorhamphidae</taxon>
        <taxon>Acestrorhamphinae</taxon>
        <taxon>Astyanax</taxon>
    </lineage>
</organism>
<comment type="similarity">
    <text evidence="2">Belongs to the VHL family.</text>
</comment>
<evidence type="ECO:0000256" key="2">
    <source>
        <dbReference type="ARBA" id="ARBA00010057"/>
    </source>
</evidence>
<reference evidence="5" key="3">
    <citation type="submission" date="2025-08" db="UniProtKB">
        <authorList>
            <consortium name="Ensembl"/>
        </authorList>
    </citation>
    <scope>IDENTIFICATION</scope>
</reference>
<dbReference type="Pfam" id="PF17211">
    <property type="entry name" value="VHL_C"/>
    <property type="match status" value="1"/>
</dbReference>
<dbReference type="InterPro" id="IPR022772">
    <property type="entry name" value="VHL_tumour_suppress_b/a_dom"/>
</dbReference>
<dbReference type="InterPro" id="IPR024048">
    <property type="entry name" value="VHL_alpha_dom"/>
</dbReference>
<dbReference type="AlphaFoldDB" id="A0A3B1JFK5"/>
<dbReference type="InterPro" id="IPR001496">
    <property type="entry name" value="SOCS_box"/>
</dbReference>
<dbReference type="STRING" id="7994.ENSAMXP00000040511"/>
<dbReference type="GO" id="GO:0016567">
    <property type="term" value="P:protein ubiquitination"/>
    <property type="evidence" value="ECO:0007669"/>
    <property type="project" value="UniProtKB-UniPathway"/>
</dbReference>
<dbReference type="GeneTree" id="ENSGT00390000014353"/>
<dbReference type="Pfam" id="PF01847">
    <property type="entry name" value="VHL"/>
    <property type="match status" value="1"/>
</dbReference>
<dbReference type="InterPro" id="IPR037140">
    <property type="entry name" value="VHL_beta_dom_sf"/>
</dbReference>
<dbReference type="CDD" id="cd05468">
    <property type="entry name" value="pVHL"/>
    <property type="match status" value="1"/>
</dbReference>
<dbReference type="InterPro" id="IPR024053">
    <property type="entry name" value="VHL_beta_dom"/>
</dbReference>
<dbReference type="PROSITE" id="PS50225">
    <property type="entry name" value="SOCS"/>
    <property type="match status" value="1"/>
</dbReference>
<accession>A0A3B1JFK5</accession>
<reference evidence="5" key="4">
    <citation type="submission" date="2025-09" db="UniProtKB">
        <authorList>
            <consortium name="Ensembl"/>
        </authorList>
    </citation>
    <scope>IDENTIFICATION</scope>
</reference>
<dbReference type="Ensembl" id="ENSAMXT00000042118.1">
    <property type="protein sequence ID" value="ENSAMXP00000040511.1"/>
    <property type="gene ID" value="ENSAMXG00000029709.1"/>
</dbReference>
<dbReference type="InterPro" id="IPR036208">
    <property type="entry name" value="VHL_sf"/>
</dbReference>
<keyword evidence="6" id="KW-1185">Reference proteome</keyword>
<proteinExistence type="inferred from homology"/>